<dbReference type="Proteomes" id="UP001057375">
    <property type="component" value="Unassembled WGS sequence"/>
</dbReference>
<sequence length="205" mass="23133">LEGSKAHCTKHESLYSPVVIVPKKNGKKRLCIDYRVLNSITVPFQFPLPRIDEILDSLEGRTVFGTLDFSNGFHLIPIDPDCQLFTAFRTPDGIFQFTCMPFGLMNAPAHFQYIIQSVFGDLMEEKRCVIYMDDILVVGSSEEEFLYKLEIILDRCAKKGLSINFEKCFLGFEEVEFLGYTISGAGKQIAPGRISSIENLRTPSS</sequence>
<dbReference type="SUPFAM" id="SSF56672">
    <property type="entry name" value="DNA/RNA polymerases"/>
    <property type="match status" value="1"/>
</dbReference>
<dbReference type="EMBL" id="BQXS01008196">
    <property type="protein sequence ID" value="GKT29180.1"/>
    <property type="molecule type" value="Genomic_DNA"/>
</dbReference>
<feature type="non-terminal residue" evidence="2">
    <location>
        <position position="205"/>
    </location>
</feature>
<feature type="non-terminal residue" evidence="2">
    <location>
        <position position="1"/>
    </location>
</feature>
<dbReference type="InterPro" id="IPR000477">
    <property type="entry name" value="RT_dom"/>
</dbReference>
<dbReference type="InterPro" id="IPR043128">
    <property type="entry name" value="Rev_trsase/Diguanyl_cyclase"/>
</dbReference>
<feature type="domain" description="Reverse transcriptase" evidence="1">
    <location>
        <begin position="2"/>
        <end position="182"/>
    </location>
</feature>
<organism evidence="2 3">
    <name type="scientific">Aduncisulcus paluster</name>
    <dbReference type="NCBI Taxonomy" id="2918883"/>
    <lineage>
        <taxon>Eukaryota</taxon>
        <taxon>Metamonada</taxon>
        <taxon>Carpediemonas-like organisms</taxon>
        <taxon>Aduncisulcus</taxon>
    </lineage>
</organism>
<comment type="caution">
    <text evidence="2">The sequence shown here is derived from an EMBL/GenBank/DDBJ whole genome shotgun (WGS) entry which is preliminary data.</text>
</comment>
<dbReference type="PROSITE" id="PS50878">
    <property type="entry name" value="RT_POL"/>
    <property type="match status" value="1"/>
</dbReference>
<proteinExistence type="predicted"/>
<reference evidence="2" key="1">
    <citation type="submission" date="2022-03" db="EMBL/GenBank/DDBJ databases">
        <title>Draft genome sequence of Aduncisulcus paluster, a free-living microaerophilic Fornicata.</title>
        <authorList>
            <person name="Yuyama I."/>
            <person name="Kume K."/>
            <person name="Tamura T."/>
            <person name="Inagaki Y."/>
            <person name="Hashimoto T."/>
        </authorList>
    </citation>
    <scope>NUCLEOTIDE SEQUENCE</scope>
    <source>
        <strain evidence="2">NY0171</strain>
    </source>
</reference>
<evidence type="ECO:0000313" key="3">
    <source>
        <dbReference type="Proteomes" id="UP001057375"/>
    </source>
</evidence>
<evidence type="ECO:0000313" key="2">
    <source>
        <dbReference type="EMBL" id="GKT29180.1"/>
    </source>
</evidence>
<dbReference type="PANTHER" id="PTHR33064:SF37">
    <property type="entry name" value="RIBONUCLEASE H"/>
    <property type="match status" value="1"/>
</dbReference>
<gene>
    <name evidence="2" type="ORF">ADUPG1_005185</name>
</gene>
<dbReference type="PANTHER" id="PTHR33064">
    <property type="entry name" value="POL PROTEIN"/>
    <property type="match status" value="1"/>
</dbReference>
<dbReference type="InterPro" id="IPR043502">
    <property type="entry name" value="DNA/RNA_pol_sf"/>
</dbReference>
<protein>
    <submittedName>
        <fullName evidence="2">Retrovirus-related Pol poly from transposon</fullName>
    </submittedName>
</protein>
<name>A0ABQ5KDB1_9EUKA</name>
<keyword evidence="3" id="KW-1185">Reference proteome</keyword>
<dbReference type="Gene3D" id="3.10.10.10">
    <property type="entry name" value="HIV Type 1 Reverse Transcriptase, subunit A, domain 1"/>
    <property type="match status" value="1"/>
</dbReference>
<dbReference type="CDD" id="cd01647">
    <property type="entry name" value="RT_LTR"/>
    <property type="match status" value="1"/>
</dbReference>
<dbReference type="Gene3D" id="3.30.70.270">
    <property type="match status" value="1"/>
</dbReference>
<evidence type="ECO:0000259" key="1">
    <source>
        <dbReference type="PROSITE" id="PS50878"/>
    </source>
</evidence>
<dbReference type="InterPro" id="IPR051320">
    <property type="entry name" value="Viral_Replic_Matur_Polypro"/>
</dbReference>
<accession>A0ABQ5KDB1</accession>
<dbReference type="Pfam" id="PF00078">
    <property type="entry name" value="RVT_1"/>
    <property type="match status" value="1"/>
</dbReference>